<protein>
    <recommendedName>
        <fullName evidence="8">Arginine repressor</fullName>
    </recommendedName>
</protein>
<dbReference type="InterPro" id="IPR036388">
    <property type="entry name" value="WH-like_DNA-bd_sf"/>
</dbReference>
<dbReference type="GO" id="GO:0034618">
    <property type="term" value="F:arginine binding"/>
    <property type="evidence" value="ECO:0007669"/>
    <property type="project" value="InterPro"/>
</dbReference>
<dbReference type="PANTHER" id="PTHR34471">
    <property type="entry name" value="ARGININE REPRESSOR"/>
    <property type="match status" value="1"/>
</dbReference>
<dbReference type="SUPFAM" id="SSF55252">
    <property type="entry name" value="C-terminal domain of arginine repressor"/>
    <property type="match status" value="1"/>
</dbReference>
<dbReference type="HOGENOM" id="CLU_097103_3_0_11"/>
<dbReference type="STRING" id="700015.Corgl_1295"/>
<dbReference type="InterPro" id="IPR036251">
    <property type="entry name" value="Arg_repress_C_sf"/>
</dbReference>
<evidence type="ECO:0000256" key="5">
    <source>
        <dbReference type="ARBA" id="ARBA00023015"/>
    </source>
</evidence>
<dbReference type="InterPro" id="IPR020900">
    <property type="entry name" value="Arg_repress_DNA-bd"/>
</dbReference>
<dbReference type="Proteomes" id="UP000006851">
    <property type="component" value="Chromosome"/>
</dbReference>
<dbReference type="Pfam" id="PF01316">
    <property type="entry name" value="Arg_repressor"/>
    <property type="match status" value="1"/>
</dbReference>
<dbReference type="SUPFAM" id="SSF46785">
    <property type="entry name" value="Winged helix' DNA-binding domain"/>
    <property type="match status" value="1"/>
</dbReference>
<dbReference type="KEGG" id="cgo:Corgl_1295"/>
<dbReference type="GO" id="GO:1900079">
    <property type="term" value="P:regulation of arginine biosynthetic process"/>
    <property type="evidence" value="ECO:0007669"/>
    <property type="project" value="UniProtKB-UniRule"/>
</dbReference>
<dbReference type="GO" id="GO:0051259">
    <property type="term" value="P:protein complex oligomerization"/>
    <property type="evidence" value="ECO:0007669"/>
    <property type="project" value="InterPro"/>
</dbReference>
<dbReference type="PANTHER" id="PTHR34471:SF1">
    <property type="entry name" value="ARGININE REPRESSOR"/>
    <property type="match status" value="1"/>
</dbReference>
<dbReference type="Gene3D" id="1.10.10.10">
    <property type="entry name" value="Winged helix-like DNA-binding domain superfamily/Winged helix DNA-binding domain"/>
    <property type="match status" value="1"/>
</dbReference>
<dbReference type="GO" id="GO:0005737">
    <property type="term" value="C:cytoplasm"/>
    <property type="evidence" value="ECO:0007669"/>
    <property type="project" value="UniProtKB-SubCell"/>
</dbReference>
<evidence type="ECO:0000256" key="3">
    <source>
        <dbReference type="ARBA" id="ARBA00022490"/>
    </source>
</evidence>
<dbReference type="UniPathway" id="UPA00068"/>
<keyword evidence="6 8" id="KW-0238">DNA-binding</keyword>
<comment type="function">
    <text evidence="8">Regulates arginine biosynthesis genes.</text>
</comment>
<keyword evidence="8" id="KW-0028">Amino-acid biosynthesis</keyword>
<comment type="pathway">
    <text evidence="8">Amino-acid biosynthesis; L-arginine biosynthesis [regulation].</text>
</comment>
<dbReference type="InterPro" id="IPR036390">
    <property type="entry name" value="WH_DNA-bd_sf"/>
</dbReference>
<evidence type="ECO:0000259" key="10">
    <source>
        <dbReference type="Pfam" id="PF02863"/>
    </source>
</evidence>
<dbReference type="SMR" id="F2N8L3"/>
<dbReference type="PRINTS" id="PR01467">
    <property type="entry name" value="ARGREPRESSOR"/>
</dbReference>
<dbReference type="AlphaFoldDB" id="F2N8L3"/>
<dbReference type="HAMAP" id="MF_00173">
    <property type="entry name" value="Arg_repressor"/>
    <property type="match status" value="1"/>
</dbReference>
<dbReference type="InterPro" id="IPR020899">
    <property type="entry name" value="Arg_repress_C"/>
</dbReference>
<dbReference type="eggNOG" id="COG1438">
    <property type="taxonomic scope" value="Bacteria"/>
</dbReference>
<comment type="similarity">
    <text evidence="2 8">Belongs to the ArgR family.</text>
</comment>
<evidence type="ECO:0000313" key="11">
    <source>
        <dbReference type="EMBL" id="AEB07396.1"/>
    </source>
</evidence>
<name>F2N8L3_CORGP</name>
<dbReference type="Gene3D" id="3.30.1360.40">
    <property type="match status" value="1"/>
</dbReference>
<dbReference type="EMBL" id="CP002628">
    <property type="protein sequence ID" value="AEB07396.1"/>
    <property type="molecule type" value="Genomic_DNA"/>
</dbReference>
<dbReference type="GO" id="GO:0006526">
    <property type="term" value="P:L-arginine biosynthetic process"/>
    <property type="evidence" value="ECO:0007669"/>
    <property type="project" value="UniProtKB-UniPathway"/>
</dbReference>
<evidence type="ECO:0000259" key="9">
    <source>
        <dbReference type="Pfam" id="PF01316"/>
    </source>
</evidence>
<sequence>MRESIEKKRDERQDAIRKIVRDLDIRTQHMLVEELRQRGFECTQATASRDIADLGLRKLPEGIYVLAEDLHLQRMVSELLTRVLRSDSMVILKAQPGTAAGIAAAIDAAEIPLVMASIAGDDTVLIITDGSQSAQRLESYISKLCNRG</sequence>
<keyword evidence="3 8" id="KW-0963">Cytoplasm</keyword>
<feature type="domain" description="Arginine repressor DNA-binding" evidence="9">
    <location>
        <begin position="8"/>
        <end position="69"/>
    </location>
</feature>
<proteinExistence type="inferred from homology"/>
<evidence type="ECO:0000256" key="7">
    <source>
        <dbReference type="ARBA" id="ARBA00023163"/>
    </source>
</evidence>
<dbReference type="GO" id="GO:0003677">
    <property type="term" value="F:DNA binding"/>
    <property type="evidence" value="ECO:0007669"/>
    <property type="project" value="UniProtKB-KW"/>
</dbReference>
<dbReference type="Pfam" id="PF02863">
    <property type="entry name" value="Arg_repressor_C"/>
    <property type="match status" value="1"/>
</dbReference>
<dbReference type="GO" id="GO:0003700">
    <property type="term" value="F:DNA-binding transcription factor activity"/>
    <property type="evidence" value="ECO:0007669"/>
    <property type="project" value="UniProtKB-UniRule"/>
</dbReference>
<keyword evidence="5 8" id="KW-0805">Transcription regulation</keyword>
<keyword evidence="12" id="KW-1185">Reference proteome</keyword>
<reference evidence="12" key="1">
    <citation type="journal article" date="2013" name="Stand. Genomic Sci.">
        <title>Complete genome sequence of Coriobacterium glomerans type strain (PW2(T)) from the midgut of Pyrrhocoris apterus L. (red soldier bug).</title>
        <authorList>
            <person name="Stackebrandt E."/>
            <person name="Zeytun A."/>
            <person name="Lapidus A."/>
            <person name="Nolan M."/>
            <person name="Lucas S."/>
            <person name="Hammon N."/>
            <person name="Deshpande S."/>
            <person name="Cheng J.F."/>
            <person name="Tapia R."/>
            <person name="Goodwin L.A."/>
            <person name="Pitluck S."/>
            <person name="Liolios K."/>
            <person name="Pagani I."/>
            <person name="Ivanova N."/>
            <person name="Mavromatis K."/>
            <person name="Mikhailova N."/>
            <person name="Huntemann M."/>
            <person name="Pati A."/>
            <person name="Chen A."/>
            <person name="Palaniappan K."/>
            <person name="Chang Y.J."/>
            <person name="Land M."/>
            <person name="Hauser L."/>
            <person name="Rohde M."/>
            <person name="Pukall R."/>
            <person name="Goker M."/>
            <person name="Detter J.C."/>
            <person name="Woyke T."/>
            <person name="Bristow J."/>
            <person name="Eisen J.A."/>
            <person name="Markowitz V."/>
            <person name="Hugenholtz P."/>
            <person name="Kyrpides N.C."/>
            <person name="Klenk H.P."/>
        </authorList>
    </citation>
    <scope>NUCLEOTIDE SEQUENCE</scope>
    <source>
        <strain evidence="12">ATCC 49209 / DSM 20642 / JCM 10262 / PW2</strain>
    </source>
</reference>
<accession>F2N8L3</accession>
<gene>
    <name evidence="8" type="primary">argR</name>
    <name evidence="11" type="ordered locus">Corgl_1295</name>
</gene>
<evidence type="ECO:0000313" key="12">
    <source>
        <dbReference type="Proteomes" id="UP000006851"/>
    </source>
</evidence>
<evidence type="ECO:0000256" key="8">
    <source>
        <dbReference type="HAMAP-Rule" id="MF_00173"/>
    </source>
</evidence>
<evidence type="ECO:0000256" key="2">
    <source>
        <dbReference type="ARBA" id="ARBA00008316"/>
    </source>
</evidence>
<dbReference type="InterPro" id="IPR001669">
    <property type="entry name" value="Arg_repress"/>
</dbReference>
<keyword evidence="8" id="KW-0055">Arginine biosynthesis</keyword>
<evidence type="ECO:0000256" key="1">
    <source>
        <dbReference type="ARBA" id="ARBA00004496"/>
    </source>
</evidence>
<evidence type="ECO:0000256" key="6">
    <source>
        <dbReference type="ARBA" id="ARBA00023125"/>
    </source>
</evidence>
<evidence type="ECO:0000256" key="4">
    <source>
        <dbReference type="ARBA" id="ARBA00022491"/>
    </source>
</evidence>
<keyword evidence="4 8" id="KW-0678">Repressor</keyword>
<organism evidence="11 12">
    <name type="scientific">Coriobacterium glomerans (strain ATCC 49209 / DSM 20642 / JCM 10262 / PW2)</name>
    <dbReference type="NCBI Taxonomy" id="700015"/>
    <lineage>
        <taxon>Bacteria</taxon>
        <taxon>Bacillati</taxon>
        <taxon>Actinomycetota</taxon>
        <taxon>Coriobacteriia</taxon>
        <taxon>Coriobacteriales</taxon>
        <taxon>Coriobacteriaceae</taxon>
        <taxon>Coriobacterium</taxon>
    </lineage>
</organism>
<comment type="subcellular location">
    <subcellularLocation>
        <location evidence="1 8">Cytoplasm</location>
    </subcellularLocation>
</comment>
<keyword evidence="7 8" id="KW-0804">Transcription</keyword>
<feature type="domain" description="Arginine repressor C-terminal" evidence="10">
    <location>
        <begin position="77"/>
        <end position="142"/>
    </location>
</feature>